<proteinExistence type="predicted"/>
<evidence type="ECO:0000313" key="4">
    <source>
        <dbReference type="Proteomes" id="UP000632858"/>
    </source>
</evidence>
<dbReference type="EMBL" id="BMFO01000001">
    <property type="protein sequence ID" value="GGF85307.1"/>
    <property type="molecule type" value="Genomic_DNA"/>
</dbReference>
<comment type="caution">
    <text evidence="3">The sequence shown here is derived from an EMBL/GenBank/DDBJ whole genome shotgun (WGS) entry which is preliminary data.</text>
</comment>
<dbReference type="Proteomes" id="UP000632858">
    <property type="component" value="Unassembled WGS sequence"/>
</dbReference>
<feature type="compositionally biased region" description="Polar residues" evidence="1">
    <location>
        <begin position="74"/>
        <end position="92"/>
    </location>
</feature>
<accession>A0A917FJX0</accession>
<keyword evidence="4" id="KW-1185">Reference proteome</keyword>
<dbReference type="AlphaFoldDB" id="A0A917FJX0"/>
<evidence type="ECO:0000256" key="2">
    <source>
        <dbReference type="SAM" id="SignalP"/>
    </source>
</evidence>
<dbReference type="RefSeq" id="WP_188447228.1">
    <property type="nucleotide sequence ID" value="NZ_BMFO01000001.1"/>
</dbReference>
<reference evidence="3" key="1">
    <citation type="journal article" date="2014" name="Int. J. Syst. Evol. Microbiol.">
        <title>Complete genome sequence of Corynebacterium casei LMG S-19264T (=DSM 44701T), isolated from a smear-ripened cheese.</title>
        <authorList>
            <consortium name="US DOE Joint Genome Institute (JGI-PGF)"/>
            <person name="Walter F."/>
            <person name="Albersmeier A."/>
            <person name="Kalinowski J."/>
            <person name="Ruckert C."/>
        </authorList>
    </citation>
    <scope>NUCLEOTIDE SEQUENCE</scope>
    <source>
        <strain evidence="3">CGMCC 1.12726</strain>
    </source>
</reference>
<evidence type="ECO:0000313" key="3">
    <source>
        <dbReference type="EMBL" id="GGF85307.1"/>
    </source>
</evidence>
<feature type="signal peptide" evidence="2">
    <location>
        <begin position="1"/>
        <end position="20"/>
    </location>
</feature>
<keyword evidence="2" id="KW-0732">Signal</keyword>
<evidence type="ECO:0008006" key="5">
    <source>
        <dbReference type="Google" id="ProtNLM"/>
    </source>
</evidence>
<feature type="chain" id="PRO_5037045080" description="SPOR domain-containing protein" evidence="2">
    <location>
        <begin position="21"/>
        <end position="172"/>
    </location>
</feature>
<sequence length="172" mass="18338">MSRKLIALSALLAVAVSACGKKEEENTEAAAPAVVAVPTTDDSNAWKQYLGSVAAKPEYQEVVTDRTIPYFLPSNSKTPDNLANTEESSPYSRQMEVVQPAIQRTVTKGNLLVFGSPDSKTMADFIVEAFDGAVPTALKGSHVLFIGKSEDAERVKAVVEAAGGGFLFEEVQ</sequence>
<protein>
    <recommendedName>
        <fullName evidence="5">SPOR domain-containing protein</fullName>
    </recommendedName>
</protein>
<evidence type="ECO:0000256" key="1">
    <source>
        <dbReference type="SAM" id="MobiDB-lite"/>
    </source>
</evidence>
<reference evidence="3" key="2">
    <citation type="submission" date="2020-09" db="EMBL/GenBank/DDBJ databases">
        <authorList>
            <person name="Sun Q."/>
            <person name="Zhou Y."/>
        </authorList>
    </citation>
    <scope>NUCLEOTIDE SEQUENCE</scope>
    <source>
        <strain evidence="3">CGMCC 1.12726</strain>
    </source>
</reference>
<feature type="region of interest" description="Disordered" evidence="1">
    <location>
        <begin position="74"/>
        <end position="94"/>
    </location>
</feature>
<gene>
    <name evidence="3" type="ORF">GCM10010960_04130</name>
</gene>
<name>A0A917FJX0_9GAMM</name>
<dbReference type="PROSITE" id="PS51257">
    <property type="entry name" value="PROKAR_LIPOPROTEIN"/>
    <property type="match status" value="1"/>
</dbReference>
<organism evidence="3 4">
    <name type="scientific">Arenimonas maotaiensis</name>
    <dbReference type="NCBI Taxonomy" id="1446479"/>
    <lineage>
        <taxon>Bacteria</taxon>
        <taxon>Pseudomonadati</taxon>
        <taxon>Pseudomonadota</taxon>
        <taxon>Gammaproteobacteria</taxon>
        <taxon>Lysobacterales</taxon>
        <taxon>Lysobacteraceae</taxon>
        <taxon>Arenimonas</taxon>
    </lineage>
</organism>